<gene>
    <name evidence="2" type="ORF">SAMN04488038_11929</name>
</gene>
<organism evidence="2 3">
    <name type="scientific">Solimonas aquatica</name>
    <dbReference type="NCBI Taxonomy" id="489703"/>
    <lineage>
        <taxon>Bacteria</taxon>
        <taxon>Pseudomonadati</taxon>
        <taxon>Pseudomonadota</taxon>
        <taxon>Gammaproteobacteria</taxon>
        <taxon>Nevskiales</taxon>
        <taxon>Nevskiaceae</taxon>
        <taxon>Solimonas</taxon>
    </lineage>
</organism>
<evidence type="ECO:0000259" key="1">
    <source>
        <dbReference type="SMART" id="SM00421"/>
    </source>
</evidence>
<dbReference type="Proteomes" id="UP000199233">
    <property type="component" value="Unassembled WGS sequence"/>
</dbReference>
<dbReference type="SUPFAM" id="SSF46894">
    <property type="entry name" value="C-terminal effector domain of the bipartite response regulators"/>
    <property type="match status" value="1"/>
</dbReference>
<reference evidence="2 3" key="1">
    <citation type="submission" date="2016-10" db="EMBL/GenBank/DDBJ databases">
        <authorList>
            <person name="de Groot N.N."/>
        </authorList>
    </citation>
    <scope>NUCLEOTIDE SEQUENCE [LARGE SCALE GENOMIC DNA]</scope>
    <source>
        <strain evidence="2 3">DSM 25927</strain>
    </source>
</reference>
<dbReference type="InterPro" id="IPR000792">
    <property type="entry name" value="Tscrpt_reg_LuxR_C"/>
</dbReference>
<dbReference type="GO" id="GO:0003677">
    <property type="term" value="F:DNA binding"/>
    <property type="evidence" value="ECO:0007669"/>
    <property type="project" value="InterPro"/>
</dbReference>
<dbReference type="SMART" id="SM00421">
    <property type="entry name" value="HTH_LUXR"/>
    <property type="match status" value="1"/>
</dbReference>
<proteinExistence type="predicted"/>
<dbReference type="Gene3D" id="1.10.10.10">
    <property type="entry name" value="Winged helix-like DNA-binding domain superfamily/Winged helix DNA-binding domain"/>
    <property type="match status" value="1"/>
</dbReference>
<dbReference type="InterPro" id="IPR016032">
    <property type="entry name" value="Sig_transdc_resp-reg_C-effctor"/>
</dbReference>
<dbReference type="InterPro" id="IPR036388">
    <property type="entry name" value="WH-like_DNA-bd_sf"/>
</dbReference>
<keyword evidence="3" id="KW-1185">Reference proteome</keyword>
<dbReference type="STRING" id="489703.SAMN04488038_11929"/>
<dbReference type="GO" id="GO:0006355">
    <property type="term" value="P:regulation of DNA-templated transcription"/>
    <property type="evidence" value="ECO:0007669"/>
    <property type="project" value="InterPro"/>
</dbReference>
<sequence>MKKGRREALTECLREAALNDDALNELPRQIATLVGGMSCIVLHQPKDGVIENFTYNAFGPEHLPIYMTEFANEDPWTKIGLERAVNRAVSIDRYLSLAEFERTRICNEFARPHGLESRHCVGIVLPAKTGTGVIGVQRNKRQGAFGPVDEAILQSVAPELRHFFEVRSRLARAERRAKTAEALFDRFVMGVLLVDSECRVLFANEAVLALLRQGDGLSYGAGRRISASVRCITQHLHMVVRQVAYSPDAESHEEGLVVNRASGAPLQLAIAPFRYPHLGHKASVLILVQDPSAGVDGLRAILGKMFRFSAGETDVALGLAEGKTLPQIARERGVLVSTVQTQLKRALEKSGLRKQSALVAAVGRVPLLRSR</sequence>
<evidence type="ECO:0000313" key="3">
    <source>
        <dbReference type="Proteomes" id="UP000199233"/>
    </source>
</evidence>
<protein>
    <recommendedName>
        <fullName evidence="1">HTH luxR-type domain-containing protein</fullName>
    </recommendedName>
</protein>
<feature type="domain" description="HTH luxR-type" evidence="1">
    <location>
        <begin position="305"/>
        <end position="362"/>
    </location>
</feature>
<dbReference type="AlphaFoldDB" id="A0A1H9M6I5"/>
<name>A0A1H9M6I5_9GAMM</name>
<evidence type="ECO:0000313" key="2">
    <source>
        <dbReference type="EMBL" id="SER19298.1"/>
    </source>
</evidence>
<accession>A0A1H9M6I5</accession>
<dbReference type="EMBL" id="FOFS01000019">
    <property type="protein sequence ID" value="SER19298.1"/>
    <property type="molecule type" value="Genomic_DNA"/>
</dbReference>